<feature type="compositionally biased region" description="Polar residues" evidence="2">
    <location>
        <begin position="27"/>
        <end position="45"/>
    </location>
</feature>
<reference evidence="4" key="1">
    <citation type="journal article" date="2023" name="Commun. Biol.">
        <title>Genome analysis of Parmales, the sister group of diatoms, reveals the evolutionary specialization of diatoms from phago-mixotrophs to photoautotrophs.</title>
        <authorList>
            <person name="Ban H."/>
            <person name="Sato S."/>
            <person name="Yoshikawa S."/>
            <person name="Yamada K."/>
            <person name="Nakamura Y."/>
            <person name="Ichinomiya M."/>
            <person name="Sato N."/>
            <person name="Blanc-Mathieu R."/>
            <person name="Endo H."/>
            <person name="Kuwata A."/>
            <person name="Ogata H."/>
        </authorList>
    </citation>
    <scope>NUCLEOTIDE SEQUENCE [LARGE SCALE GENOMIC DNA]</scope>
    <source>
        <strain evidence="4">NIES 3699</strain>
    </source>
</reference>
<keyword evidence="1" id="KW-0175">Coiled coil</keyword>
<feature type="compositionally biased region" description="Basic and acidic residues" evidence="2">
    <location>
        <begin position="753"/>
        <end position="775"/>
    </location>
</feature>
<feature type="compositionally biased region" description="Pro residues" evidence="2">
    <location>
        <begin position="599"/>
        <end position="611"/>
    </location>
</feature>
<name>A0A9W7F8T9_9STRA</name>
<feature type="compositionally biased region" description="Basic and acidic residues" evidence="2">
    <location>
        <begin position="632"/>
        <end position="662"/>
    </location>
</feature>
<protein>
    <recommendedName>
        <fullName evidence="5">BAR domain-containing protein</fullName>
    </recommendedName>
</protein>
<evidence type="ECO:0000313" key="4">
    <source>
        <dbReference type="Proteomes" id="UP001165160"/>
    </source>
</evidence>
<accession>A0A9W7F8T9</accession>
<feature type="coiled-coil region" evidence="1">
    <location>
        <begin position="210"/>
        <end position="251"/>
    </location>
</feature>
<comment type="caution">
    <text evidence="3">The sequence shown here is derived from an EMBL/GenBank/DDBJ whole genome shotgun (WGS) entry which is preliminary data.</text>
</comment>
<evidence type="ECO:0008006" key="5">
    <source>
        <dbReference type="Google" id="ProtNLM"/>
    </source>
</evidence>
<organism evidence="3 4">
    <name type="scientific">Triparma verrucosa</name>
    <dbReference type="NCBI Taxonomy" id="1606542"/>
    <lineage>
        <taxon>Eukaryota</taxon>
        <taxon>Sar</taxon>
        <taxon>Stramenopiles</taxon>
        <taxon>Ochrophyta</taxon>
        <taxon>Bolidophyceae</taxon>
        <taxon>Parmales</taxon>
        <taxon>Triparmaceae</taxon>
        <taxon>Triparma</taxon>
    </lineage>
</organism>
<dbReference type="Gene3D" id="1.20.1270.60">
    <property type="entry name" value="Arfaptin homology (AH) domain/BAR domain"/>
    <property type="match status" value="2"/>
</dbReference>
<keyword evidence="4" id="KW-1185">Reference proteome</keyword>
<feature type="compositionally biased region" description="Polar residues" evidence="2">
    <location>
        <begin position="52"/>
        <end position="62"/>
    </location>
</feature>
<feature type="region of interest" description="Disordered" evidence="2">
    <location>
        <begin position="723"/>
        <end position="775"/>
    </location>
</feature>
<feature type="compositionally biased region" description="Basic and acidic residues" evidence="2">
    <location>
        <begin position="723"/>
        <end position="732"/>
    </location>
</feature>
<dbReference type="InterPro" id="IPR027267">
    <property type="entry name" value="AH/BAR_dom_sf"/>
</dbReference>
<feature type="region of interest" description="Disordered" evidence="2">
    <location>
        <begin position="591"/>
        <end position="706"/>
    </location>
</feature>
<dbReference type="EMBL" id="BRXX01000357">
    <property type="protein sequence ID" value="GMI06896.1"/>
    <property type="molecule type" value="Genomic_DNA"/>
</dbReference>
<feature type="region of interest" description="Disordered" evidence="2">
    <location>
        <begin position="14"/>
        <end position="62"/>
    </location>
</feature>
<proteinExistence type="predicted"/>
<evidence type="ECO:0000256" key="2">
    <source>
        <dbReference type="SAM" id="MobiDB-lite"/>
    </source>
</evidence>
<dbReference type="AlphaFoldDB" id="A0A9W7F8T9"/>
<gene>
    <name evidence="3" type="ORF">TrVE_jg13042</name>
</gene>
<feature type="compositionally biased region" description="Basic and acidic residues" evidence="2">
    <location>
        <begin position="673"/>
        <end position="682"/>
    </location>
</feature>
<evidence type="ECO:0000313" key="3">
    <source>
        <dbReference type="EMBL" id="GMI06896.1"/>
    </source>
</evidence>
<sequence>MSVFKRVSFFFKHGTQPPAATPPPAQSGDQSSDNAGNSIDPSSPASPGRSDTVISPNFKGTTHPTPVVASAYERFTNQKDQYDEFKSVLIAHDKNLVQFSKDSAALSTAFETLSEGVGATSEWALEAAAKIAACRHNLEKATAEAPSVCSGNSSIFEGMEAGMQIFPKLQASYVKLGDLSLEMDHYDAKVVKVTAALEEADAAMQADPENEKLVTAKEKAAERVERNKQKLEEAKAAVQQASDEYLQFCEDTEEHRIALMNEQVNLPAFIQKQKEMFTSYEFAYSEEGKASASDIPPPSPDLVRRGSGGLAKISKGFRRRTIEAKQSIDTIKKHGITAVKGVKSGVYEVENEREYAEGAIRFLQLKKDISYLRETMERFPISLENMFDSLLSVAMAATVLANDCLTKDLVGGDDDFESWSDMAKARTNQLVDNINAIKAKLGSTAKVTACYLSDLDSKILMNLQPIPEEFPIVEPRFATRKQHATDFALYSQKAVDLYAAKTKLGEKEANEEKLQAAQDKITANNEKLVSTKALLMSETDLLIKEFEEFEKKRETILTDWFSFFATSTNEFWGVAAASTLSTISVGGADGTPKAVGGPSAPPPAAAPPPQPDADGDDEDAGNTLKPPARVSEQGRRDSSARLSNEEVAKALEEEIKDVKELGFESPPVPQVRKMSERNVRTSDEEEGEEGAQELNHVNLAKSQFGDGTASEMLKEAEKKVLEKTEEVVKKDEEEVVEEEKGEEEKGEGEGEGEVVKKDEEVVEEPVVKEEEVKEE</sequence>
<evidence type="ECO:0000256" key="1">
    <source>
        <dbReference type="SAM" id="Coils"/>
    </source>
</evidence>
<feature type="compositionally biased region" description="Acidic residues" evidence="2">
    <location>
        <begin position="733"/>
        <end position="752"/>
    </location>
</feature>
<dbReference type="Proteomes" id="UP001165160">
    <property type="component" value="Unassembled WGS sequence"/>
</dbReference>